<evidence type="ECO:0000256" key="2">
    <source>
        <dbReference type="ARBA" id="ARBA00014024"/>
    </source>
</evidence>
<dbReference type="AlphaFoldDB" id="A0AB39VXN8"/>
<gene>
    <name evidence="5" type="primary">csgE</name>
    <name evidence="5" type="ORF">AB3G37_10190</name>
</gene>
<dbReference type="EMBL" id="CP165628">
    <property type="protein sequence ID" value="XDU74412.1"/>
    <property type="molecule type" value="Genomic_DNA"/>
</dbReference>
<dbReference type="RefSeq" id="WP_369790590.1">
    <property type="nucleotide sequence ID" value="NZ_CP165628.1"/>
</dbReference>
<evidence type="ECO:0000256" key="4">
    <source>
        <dbReference type="SAM" id="SignalP"/>
    </source>
</evidence>
<evidence type="ECO:0000256" key="3">
    <source>
        <dbReference type="ARBA" id="ARBA00022729"/>
    </source>
</evidence>
<feature type="signal peptide" evidence="4">
    <location>
        <begin position="1"/>
        <end position="21"/>
    </location>
</feature>
<reference evidence="5" key="1">
    <citation type="submission" date="2024-07" db="EMBL/GenBank/DDBJ databases">
        <authorList>
            <person name="Biller S.J."/>
        </authorList>
    </citation>
    <scope>NUCLEOTIDE SEQUENCE</scope>
    <source>
        <strain evidence="5">WC2420</strain>
    </source>
</reference>
<keyword evidence="3 4" id="KW-0732">Signal</keyword>
<feature type="chain" id="PRO_5044337714" description="Curli production assembly/transport component CsgE" evidence="4">
    <location>
        <begin position="22"/>
        <end position="131"/>
    </location>
</feature>
<dbReference type="Pfam" id="PF10627">
    <property type="entry name" value="CsgE"/>
    <property type="match status" value="1"/>
</dbReference>
<evidence type="ECO:0000313" key="5">
    <source>
        <dbReference type="EMBL" id="XDU74412.1"/>
    </source>
</evidence>
<proteinExistence type="predicted"/>
<comment type="function">
    <text evidence="1">May be involved in the biogenesis of curli organelles.</text>
</comment>
<organism evidence="5">
    <name type="scientific">Rouxiella sp. WC2420</name>
    <dbReference type="NCBI Taxonomy" id="3234145"/>
    <lineage>
        <taxon>Bacteria</taxon>
        <taxon>Pseudomonadati</taxon>
        <taxon>Pseudomonadota</taxon>
        <taxon>Gammaproteobacteria</taxon>
        <taxon>Enterobacterales</taxon>
        <taxon>Yersiniaceae</taxon>
        <taxon>Rouxiella</taxon>
    </lineage>
</organism>
<evidence type="ECO:0000256" key="1">
    <source>
        <dbReference type="ARBA" id="ARBA00003989"/>
    </source>
</evidence>
<sequence>MKTLNKSLIVLFLIGSFSAHAANIKDIKDPGLITDHTVSSVGHDFYRMFTDRWEKTYPETITISERPSARWGSWITIKVGQDLLYQTLLFPTRRNFGKEVDTALQGVGEALSRRQIDKKLLGTGDLSGDEF</sequence>
<dbReference type="InterPro" id="IPR018900">
    <property type="entry name" value="Curli_CsgE"/>
</dbReference>
<name>A0AB39VXN8_9GAMM</name>
<protein>
    <recommendedName>
        <fullName evidence="2">Curli production assembly/transport component CsgE</fullName>
    </recommendedName>
</protein>
<dbReference type="NCBIfam" id="NF007701">
    <property type="entry name" value="PRK10386.1"/>
    <property type="match status" value="1"/>
</dbReference>
<accession>A0AB39VXN8</accession>